<gene>
    <name evidence="3" type="ORF">IG193_01785</name>
</gene>
<dbReference type="GeneID" id="59148587"/>
<dbReference type="InParanoid" id="A0A7L9FHB6"/>
<accession>A0A7L9FHB6</accession>
<evidence type="ECO:0000313" key="4">
    <source>
        <dbReference type="Proteomes" id="UP000594121"/>
    </source>
</evidence>
<organism evidence="3 4">
    <name type="scientific">Infirmifilum lucidum</name>
    <dbReference type="NCBI Taxonomy" id="2776706"/>
    <lineage>
        <taxon>Archaea</taxon>
        <taxon>Thermoproteota</taxon>
        <taxon>Thermoprotei</taxon>
        <taxon>Thermofilales</taxon>
        <taxon>Thermofilaceae</taxon>
        <taxon>Infirmifilum</taxon>
    </lineage>
</organism>
<dbReference type="Proteomes" id="UP000594121">
    <property type="component" value="Chromosome"/>
</dbReference>
<reference evidence="3 4" key="1">
    <citation type="submission" date="2020-10" db="EMBL/GenBank/DDBJ databases">
        <title>Thermofilum lucidum 3507LT sp. nov. a novel member of Thermofilaceae family isolated from Chile hot spring, and proposal of description order Thermofilales.</title>
        <authorList>
            <person name="Zayulina K.S."/>
            <person name="Elcheninov A.G."/>
            <person name="Toshchakov S.V."/>
            <person name="Kublanov I.V."/>
        </authorList>
    </citation>
    <scope>NUCLEOTIDE SEQUENCE [LARGE SCALE GENOMIC DNA]</scope>
    <source>
        <strain evidence="3 4">3507LT</strain>
    </source>
</reference>
<keyword evidence="1" id="KW-0175">Coiled coil</keyword>
<feature type="region of interest" description="Disordered" evidence="2">
    <location>
        <begin position="316"/>
        <end position="369"/>
    </location>
</feature>
<dbReference type="KEGG" id="thel:IG193_01785"/>
<evidence type="ECO:0000256" key="1">
    <source>
        <dbReference type="SAM" id="Coils"/>
    </source>
</evidence>
<feature type="coiled-coil region" evidence="1">
    <location>
        <begin position="153"/>
        <end position="180"/>
    </location>
</feature>
<dbReference type="EMBL" id="CP062310">
    <property type="protein sequence ID" value="QOJ79218.1"/>
    <property type="molecule type" value="Genomic_DNA"/>
</dbReference>
<name>A0A7L9FHB6_9CREN</name>
<sequence length="369" mass="40520">MKQKLVALTLVTLLLASVASVLRVAASTDLSLEVLIANAQKLQKIAYEKFSLLTSAVNTSQYASNLTEVKSLLSEADSYLNLSIKLYNSGNFTGAKTYAIYALNTYDAAIELIEEIAEKAGVELEVEVEVEAPGNRTAANVTVSLNKTVAINKTALTLQLQVLKARLSQLEAALSKINQSQVNLTYVYTLIAYAKDVLAQTEEKLASGNITVSELAVNLAVVKKILGLINAELNRLSLHLTVIRAMKLGLLKKNETSFLNMTLLNHTAPKFKEIRNRTRTGINETAAVLKEVEKEVRNITKAVKEAVKELKEKIKEEHGKEKEIDISAKPPKEKPLPPGLEKKLKETEKEIEKEVEKSEEEGKGKGPRG</sequence>
<feature type="coiled-coil region" evidence="1">
    <location>
        <begin position="282"/>
        <end position="316"/>
    </location>
</feature>
<evidence type="ECO:0000256" key="2">
    <source>
        <dbReference type="SAM" id="MobiDB-lite"/>
    </source>
</evidence>
<evidence type="ECO:0000313" key="3">
    <source>
        <dbReference type="EMBL" id="QOJ79218.1"/>
    </source>
</evidence>
<dbReference type="AlphaFoldDB" id="A0A7L9FHB6"/>
<dbReference type="RefSeq" id="WP_192819190.1">
    <property type="nucleotide sequence ID" value="NZ_CP062310.1"/>
</dbReference>
<proteinExistence type="predicted"/>
<protein>
    <submittedName>
        <fullName evidence="3">Uncharacterized protein</fullName>
    </submittedName>
</protein>
<keyword evidence="4" id="KW-1185">Reference proteome</keyword>